<comment type="subcellular location">
    <subcellularLocation>
        <location evidence="10">Cytoplasm</location>
    </subcellularLocation>
</comment>
<dbReference type="AlphaFoldDB" id="A0AAW8R3X1"/>
<dbReference type="SMART" id="SM00729">
    <property type="entry name" value="Elp3"/>
    <property type="match status" value="1"/>
</dbReference>
<evidence type="ECO:0000256" key="9">
    <source>
        <dbReference type="ARBA" id="ARBA00023186"/>
    </source>
</evidence>
<gene>
    <name evidence="12" type="primary">hemW</name>
    <name evidence="12" type="ORF">RM544_15945</name>
</gene>
<evidence type="ECO:0000313" key="12">
    <source>
        <dbReference type="EMBL" id="MDT0584041.1"/>
    </source>
</evidence>
<evidence type="ECO:0000313" key="13">
    <source>
        <dbReference type="Proteomes" id="UP001249020"/>
    </source>
</evidence>
<dbReference type="SFLD" id="SFLDG01065">
    <property type="entry name" value="anaerobic_coproporphyrinogen-I"/>
    <property type="match status" value="1"/>
</dbReference>
<dbReference type="GO" id="GO:0004109">
    <property type="term" value="F:coproporphyrinogen oxidase activity"/>
    <property type="evidence" value="ECO:0007669"/>
    <property type="project" value="InterPro"/>
</dbReference>
<evidence type="ECO:0000256" key="1">
    <source>
        <dbReference type="ARBA" id="ARBA00001966"/>
    </source>
</evidence>
<dbReference type="InterPro" id="IPR007197">
    <property type="entry name" value="rSAM"/>
</dbReference>
<dbReference type="NCBIfam" id="TIGR00539">
    <property type="entry name" value="hemN_rel"/>
    <property type="match status" value="1"/>
</dbReference>
<dbReference type="PANTHER" id="PTHR13932:SF5">
    <property type="entry name" value="RADICAL S-ADENOSYL METHIONINE DOMAIN-CONTAINING PROTEIN 1, MITOCHONDRIAL"/>
    <property type="match status" value="1"/>
</dbReference>
<keyword evidence="10" id="KW-0963">Cytoplasm</keyword>
<evidence type="ECO:0000256" key="7">
    <source>
        <dbReference type="ARBA" id="ARBA00023004"/>
    </source>
</evidence>
<dbReference type="SFLD" id="SFLDS00029">
    <property type="entry name" value="Radical_SAM"/>
    <property type="match status" value="1"/>
</dbReference>
<evidence type="ECO:0000256" key="10">
    <source>
        <dbReference type="RuleBase" id="RU364116"/>
    </source>
</evidence>
<name>A0AAW8R3X1_9ALTE</name>
<evidence type="ECO:0000256" key="5">
    <source>
        <dbReference type="ARBA" id="ARBA00022691"/>
    </source>
</evidence>
<evidence type="ECO:0000256" key="3">
    <source>
        <dbReference type="ARBA" id="ARBA00017228"/>
    </source>
</evidence>
<dbReference type="EMBL" id="JAVRIE010000007">
    <property type="protein sequence ID" value="MDT0584041.1"/>
    <property type="molecule type" value="Genomic_DNA"/>
</dbReference>
<protein>
    <recommendedName>
        <fullName evidence="3 10">Heme chaperone HemW</fullName>
    </recommendedName>
</protein>
<organism evidence="12 13">
    <name type="scientific">Brumicola blandensis</name>
    <dbReference type="NCBI Taxonomy" id="3075611"/>
    <lineage>
        <taxon>Bacteria</taxon>
        <taxon>Pseudomonadati</taxon>
        <taxon>Pseudomonadota</taxon>
        <taxon>Gammaproteobacteria</taxon>
        <taxon>Alteromonadales</taxon>
        <taxon>Alteromonadaceae</taxon>
        <taxon>Brumicola</taxon>
    </lineage>
</organism>
<dbReference type="SUPFAM" id="SSF102114">
    <property type="entry name" value="Radical SAM enzymes"/>
    <property type="match status" value="1"/>
</dbReference>
<evidence type="ECO:0000256" key="8">
    <source>
        <dbReference type="ARBA" id="ARBA00023014"/>
    </source>
</evidence>
<keyword evidence="8 10" id="KW-0411">Iron-sulfur</keyword>
<keyword evidence="7 10" id="KW-0408">Iron</keyword>
<dbReference type="SFLD" id="SFLDG01082">
    <property type="entry name" value="B12-binding_domain_containing"/>
    <property type="match status" value="1"/>
</dbReference>
<evidence type="ECO:0000256" key="2">
    <source>
        <dbReference type="ARBA" id="ARBA00006100"/>
    </source>
</evidence>
<keyword evidence="10" id="KW-0004">4Fe-4S</keyword>
<dbReference type="PROSITE" id="PS51918">
    <property type="entry name" value="RADICAL_SAM"/>
    <property type="match status" value="1"/>
</dbReference>
<sequence length="398" mass="44420">MSVNPTPEAPLGMYVHIPWCVQKCPYCDFNSHNLKGGLPETEYVSHLLDDLVADLPFVTNPDGSLREVTSIFIGGGTPSLLSISAMARLLEGIKERIPLASNAEITMEANPGTVESDKFVGFQKVGITRISVGVQSFHTEHLQSLGRIHDAQQAIDAIKLASILKLKSFNLDLMHGLPGQSVEDAMQDLKTAIALNPPHLSWYQLTIEPNTAFHSKPPTLPDDDVLWEIQEQGHALLSAAGYEQYEISAYAKPGHQCQHNLNYWRFGDYLGIGCGAHGKITKAHPNINSLDKQTCELHRTVKVKHPKGYMDLTRSYLDQKNPVDDDDLAFEFFMNRFRIFEMCPKTEFQCTTGRSLTQDERAKLNKALSLGLIQETPTSWQLTALGKRYLNSLLDLFV</sequence>
<dbReference type="GO" id="GO:0006779">
    <property type="term" value="P:porphyrin-containing compound biosynthetic process"/>
    <property type="evidence" value="ECO:0007669"/>
    <property type="project" value="InterPro"/>
</dbReference>
<dbReference type="InterPro" id="IPR058240">
    <property type="entry name" value="rSAM_sf"/>
</dbReference>
<dbReference type="SFLD" id="SFLDF00288">
    <property type="entry name" value="HemN-like__clustered_with_nucl"/>
    <property type="match status" value="1"/>
</dbReference>
<dbReference type="CDD" id="cd01335">
    <property type="entry name" value="Radical_SAM"/>
    <property type="match status" value="1"/>
</dbReference>
<accession>A0AAW8R3X1</accession>
<reference evidence="12 13" key="1">
    <citation type="submission" date="2023-09" db="EMBL/GenBank/DDBJ databases">
        <authorList>
            <person name="Rey-Velasco X."/>
        </authorList>
    </citation>
    <scope>NUCLEOTIDE SEQUENCE [LARGE SCALE GENOMIC DNA]</scope>
    <source>
        <strain evidence="12 13">W409</strain>
    </source>
</reference>
<dbReference type="GO" id="GO:0046872">
    <property type="term" value="F:metal ion binding"/>
    <property type="evidence" value="ECO:0007669"/>
    <property type="project" value="UniProtKB-UniRule"/>
</dbReference>
<evidence type="ECO:0000256" key="4">
    <source>
        <dbReference type="ARBA" id="ARBA00022617"/>
    </source>
</evidence>
<evidence type="ECO:0000256" key="6">
    <source>
        <dbReference type="ARBA" id="ARBA00022723"/>
    </source>
</evidence>
<keyword evidence="4 10" id="KW-0349">Heme</keyword>
<proteinExistence type="inferred from homology"/>
<comment type="cofactor">
    <cofactor evidence="1">
        <name>[4Fe-4S] cluster</name>
        <dbReference type="ChEBI" id="CHEBI:49883"/>
    </cofactor>
</comment>
<dbReference type="GO" id="GO:0051539">
    <property type="term" value="F:4 iron, 4 sulfur cluster binding"/>
    <property type="evidence" value="ECO:0007669"/>
    <property type="project" value="UniProtKB-UniRule"/>
</dbReference>
<evidence type="ECO:0000259" key="11">
    <source>
        <dbReference type="PROSITE" id="PS51918"/>
    </source>
</evidence>
<comment type="function">
    <text evidence="10">Probably acts as a heme chaperone, transferring heme to an unknown acceptor. Binds one molecule of heme per monomer, possibly covalently. Binds 1 [4Fe-4S] cluster. The cluster is coordinated with 3 cysteines and an exchangeable S-adenosyl-L-methionine.</text>
</comment>
<keyword evidence="5 10" id="KW-0949">S-adenosyl-L-methionine</keyword>
<comment type="caution">
    <text evidence="12">The sequence shown here is derived from an EMBL/GenBank/DDBJ whole genome shotgun (WGS) entry which is preliminary data.</text>
</comment>
<dbReference type="InterPro" id="IPR006638">
    <property type="entry name" value="Elp3/MiaA/NifB-like_rSAM"/>
</dbReference>
<dbReference type="Proteomes" id="UP001249020">
    <property type="component" value="Unassembled WGS sequence"/>
</dbReference>
<dbReference type="Gene3D" id="3.20.20.70">
    <property type="entry name" value="Aldolase class I"/>
    <property type="match status" value="1"/>
</dbReference>
<dbReference type="GO" id="GO:0005737">
    <property type="term" value="C:cytoplasm"/>
    <property type="evidence" value="ECO:0007669"/>
    <property type="project" value="UniProtKB-SubCell"/>
</dbReference>
<dbReference type="InterPro" id="IPR004559">
    <property type="entry name" value="HemW-like"/>
</dbReference>
<keyword evidence="6 10" id="KW-0479">Metal-binding</keyword>
<dbReference type="InterPro" id="IPR010723">
    <property type="entry name" value="HemN_C"/>
</dbReference>
<dbReference type="InterPro" id="IPR034505">
    <property type="entry name" value="Coproporphyrinogen-III_oxidase"/>
</dbReference>
<dbReference type="RefSeq" id="WP_311362808.1">
    <property type="nucleotide sequence ID" value="NZ_JAVRIE010000007.1"/>
</dbReference>
<dbReference type="PANTHER" id="PTHR13932">
    <property type="entry name" value="COPROPORPHYRINIGEN III OXIDASE"/>
    <property type="match status" value="1"/>
</dbReference>
<keyword evidence="9 10" id="KW-0143">Chaperone</keyword>
<dbReference type="SFLD" id="SFLDF00562">
    <property type="entry name" value="HemN-like__clustered_with_heat"/>
    <property type="match status" value="1"/>
</dbReference>
<dbReference type="InterPro" id="IPR013785">
    <property type="entry name" value="Aldolase_TIM"/>
</dbReference>
<dbReference type="Pfam" id="PF04055">
    <property type="entry name" value="Radical_SAM"/>
    <property type="match status" value="1"/>
</dbReference>
<comment type="similarity">
    <text evidence="2">Belongs to the anaerobic coproporphyrinogen-III oxidase family. HemW subfamily.</text>
</comment>
<dbReference type="Pfam" id="PF06969">
    <property type="entry name" value="HemN_C"/>
    <property type="match status" value="1"/>
</dbReference>
<keyword evidence="13" id="KW-1185">Reference proteome</keyword>
<feature type="domain" description="Radical SAM core" evidence="11">
    <location>
        <begin position="5"/>
        <end position="243"/>
    </location>
</feature>